<protein>
    <recommendedName>
        <fullName evidence="3">NodB homology domain-containing protein</fullName>
    </recommendedName>
</protein>
<evidence type="ECO:0000259" key="3">
    <source>
        <dbReference type="PROSITE" id="PS51677"/>
    </source>
</evidence>
<dbReference type="Gene3D" id="3.20.20.370">
    <property type="entry name" value="Glycoside hydrolase/deacetylase"/>
    <property type="match status" value="1"/>
</dbReference>
<keyword evidence="2" id="KW-0732">Signal</keyword>
<dbReference type="AlphaFoldDB" id="A0A1E5T027"/>
<dbReference type="PANTHER" id="PTHR34216:SF3">
    <property type="entry name" value="POLY-BETA-1,6-N-ACETYL-D-GLUCOSAMINE N-DEACETYLASE"/>
    <property type="match status" value="1"/>
</dbReference>
<dbReference type="RefSeq" id="WP_069836237.1">
    <property type="nucleotide sequence ID" value="NZ_MDGQ01000005.1"/>
</dbReference>
<dbReference type="STRING" id="1563681.BFP71_14895"/>
<dbReference type="SUPFAM" id="SSF88713">
    <property type="entry name" value="Glycoside hydrolase/deacetylase"/>
    <property type="match status" value="1"/>
</dbReference>
<dbReference type="GO" id="GO:0005576">
    <property type="term" value="C:extracellular region"/>
    <property type="evidence" value="ECO:0007669"/>
    <property type="project" value="UniProtKB-SubCell"/>
</dbReference>
<dbReference type="GO" id="GO:0016810">
    <property type="term" value="F:hydrolase activity, acting on carbon-nitrogen (but not peptide) bonds"/>
    <property type="evidence" value="ECO:0007669"/>
    <property type="project" value="InterPro"/>
</dbReference>
<dbReference type="PANTHER" id="PTHR34216">
    <property type="match status" value="1"/>
</dbReference>
<reference evidence="4 5" key="1">
    <citation type="submission" date="2016-08" db="EMBL/GenBank/DDBJ databases">
        <title>Draft genome of Fabibacter sp. strain SK-8.</title>
        <authorList>
            <person name="Wong S.-K."/>
            <person name="Hamasaki K."/>
            <person name="Yoshizawa S."/>
        </authorList>
    </citation>
    <scope>NUCLEOTIDE SEQUENCE [LARGE SCALE GENOMIC DNA]</scope>
    <source>
        <strain evidence="4 5">SK-8</strain>
    </source>
</reference>
<dbReference type="EMBL" id="MDGQ01000005">
    <property type="protein sequence ID" value="OEK04732.1"/>
    <property type="molecule type" value="Genomic_DNA"/>
</dbReference>
<evidence type="ECO:0000313" key="5">
    <source>
        <dbReference type="Proteomes" id="UP000095552"/>
    </source>
</evidence>
<comment type="subcellular location">
    <subcellularLocation>
        <location evidence="1">Secreted</location>
    </subcellularLocation>
</comment>
<evidence type="ECO:0000313" key="4">
    <source>
        <dbReference type="EMBL" id="OEK04732.1"/>
    </source>
</evidence>
<comment type="caution">
    <text evidence="4">The sequence shown here is derived from an EMBL/GenBank/DDBJ whole genome shotgun (WGS) entry which is preliminary data.</text>
</comment>
<dbReference type="PROSITE" id="PS51677">
    <property type="entry name" value="NODB"/>
    <property type="match status" value="1"/>
</dbReference>
<dbReference type="InterPro" id="IPR051398">
    <property type="entry name" value="Polysacch_Deacetylase"/>
</dbReference>
<dbReference type="GO" id="GO:0005975">
    <property type="term" value="P:carbohydrate metabolic process"/>
    <property type="evidence" value="ECO:0007669"/>
    <property type="project" value="InterPro"/>
</dbReference>
<dbReference type="InterPro" id="IPR002509">
    <property type="entry name" value="NODB_dom"/>
</dbReference>
<proteinExistence type="predicted"/>
<evidence type="ECO:0000256" key="1">
    <source>
        <dbReference type="ARBA" id="ARBA00004613"/>
    </source>
</evidence>
<name>A0A1E5T027_9BACT</name>
<feature type="domain" description="NodB homology" evidence="3">
    <location>
        <begin position="81"/>
        <end position="342"/>
    </location>
</feature>
<gene>
    <name evidence="4" type="ORF">BFP71_14895</name>
</gene>
<evidence type="ECO:0000256" key="2">
    <source>
        <dbReference type="ARBA" id="ARBA00022729"/>
    </source>
</evidence>
<dbReference type="Pfam" id="PF01522">
    <property type="entry name" value="Polysacc_deac_1"/>
    <property type="match status" value="1"/>
</dbReference>
<sequence length="342" mass="39366">MRSFLIVIAISLVAMSGFGFQQKNFSTFVYHRFGDDRYPSTNLSLDKFEEQLAFLAENNYQVITLNEAFKQVKSKQTAISNVVVITIDDAFKSFYQNGWPLLKKYGFKATLFVNTKTVGSSDYMTWEELKEVKAEGIEIANHSHAHPYFMDNFNINAFYSDLIISDAFFRNMLGEIPDGYAYPYGEWHPKMGDLLDSLGYTYAAAQNSGVIYKESPPFQLPRFPMSDNYADLQDFKQKVNMNALEVTKINVIDNGFQGSSLKPRLILNFNEGAYDLKNLQCFIQGTKAKKSIRVLKDGNVELSIWPEDELKKRRTLFTVTVTDRQGKWHWFSYSWLLPSVKQ</sequence>
<keyword evidence="5" id="KW-1185">Reference proteome</keyword>
<accession>A0A1E5T027</accession>
<dbReference type="InterPro" id="IPR011330">
    <property type="entry name" value="Glyco_hydro/deAcase_b/a-brl"/>
</dbReference>
<organism evidence="4 5">
    <name type="scientific">Roseivirga misakiensis</name>
    <dbReference type="NCBI Taxonomy" id="1563681"/>
    <lineage>
        <taxon>Bacteria</taxon>
        <taxon>Pseudomonadati</taxon>
        <taxon>Bacteroidota</taxon>
        <taxon>Cytophagia</taxon>
        <taxon>Cytophagales</taxon>
        <taxon>Roseivirgaceae</taxon>
        <taxon>Roseivirga</taxon>
    </lineage>
</organism>
<dbReference type="CDD" id="cd10973">
    <property type="entry name" value="CE4_DAC_u4_5s"/>
    <property type="match status" value="1"/>
</dbReference>
<dbReference type="OrthoDB" id="9778320at2"/>
<dbReference type="Proteomes" id="UP000095552">
    <property type="component" value="Unassembled WGS sequence"/>
</dbReference>